<dbReference type="HAMAP" id="MF_01371_B">
    <property type="entry name" value="Ribosomal_uL30_B"/>
    <property type="match status" value="1"/>
</dbReference>
<keyword evidence="4 5" id="KW-0687">Ribonucleoprotein</keyword>
<evidence type="ECO:0000259" key="7">
    <source>
        <dbReference type="Pfam" id="PF00327"/>
    </source>
</evidence>
<comment type="subunit">
    <text evidence="2 5">Part of the 50S ribosomal subunit.</text>
</comment>
<dbReference type="NCBIfam" id="TIGR01308">
    <property type="entry name" value="rpmD_bact"/>
    <property type="match status" value="1"/>
</dbReference>
<dbReference type="CDD" id="cd01658">
    <property type="entry name" value="Ribosomal_L30"/>
    <property type="match status" value="1"/>
</dbReference>
<dbReference type="InterPro" id="IPR018038">
    <property type="entry name" value="Ribosomal_uL30_CS"/>
</dbReference>
<accession>A0A1M5T3N2</accession>
<evidence type="ECO:0000256" key="2">
    <source>
        <dbReference type="ARBA" id="ARBA00011838"/>
    </source>
</evidence>
<dbReference type="PANTHER" id="PTHR15892:SF2">
    <property type="entry name" value="LARGE RIBOSOMAL SUBUNIT PROTEIN UL30M"/>
    <property type="match status" value="1"/>
</dbReference>
<protein>
    <recommendedName>
        <fullName evidence="5">Large ribosomal subunit protein uL30</fullName>
    </recommendedName>
</protein>
<dbReference type="Pfam" id="PF00327">
    <property type="entry name" value="Ribosomal_L30"/>
    <property type="match status" value="1"/>
</dbReference>
<dbReference type="PANTHER" id="PTHR15892">
    <property type="entry name" value="MITOCHONDRIAL RIBOSOMAL PROTEIN L30"/>
    <property type="match status" value="1"/>
</dbReference>
<dbReference type="RefSeq" id="WP_072726048.1">
    <property type="nucleotide sequence ID" value="NZ_FQXH01000027.1"/>
</dbReference>
<evidence type="ECO:0000256" key="6">
    <source>
        <dbReference type="RuleBase" id="RU003734"/>
    </source>
</evidence>
<name>A0A1M5T3N2_9FIRM</name>
<sequence>MANLKIKLVRSIIGTNPKQRKTIEALGLRKREQVVEKPDNPQIRGMIEKVKHLVEVVD</sequence>
<proteinExistence type="inferred from homology"/>
<dbReference type="AlphaFoldDB" id="A0A1M5T3N2"/>
<keyword evidence="3 5" id="KW-0689">Ribosomal protein</keyword>
<dbReference type="InterPro" id="IPR005996">
    <property type="entry name" value="Ribosomal_uL30_bac-type"/>
</dbReference>
<dbReference type="FunFam" id="3.30.1390.20:FF:000001">
    <property type="entry name" value="50S ribosomal protein L30"/>
    <property type="match status" value="1"/>
</dbReference>
<feature type="domain" description="Large ribosomal subunit protein uL30-like ferredoxin-like fold" evidence="7">
    <location>
        <begin position="4"/>
        <end position="54"/>
    </location>
</feature>
<dbReference type="PIRSF" id="PIRSF002211">
    <property type="entry name" value="Ribosomal_L30_bac-type"/>
    <property type="match status" value="1"/>
</dbReference>
<gene>
    <name evidence="5" type="primary">rpmD</name>
    <name evidence="8" type="ORF">SAMN02744040_02019</name>
</gene>
<dbReference type="PROSITE" id="PS00634">
    <property type="entry name" value="RIBOSOMAL_L30"/>
    <property type="match status" value="1"/>
</dbReference>
<dbReference type="STRING" id="1123350.SAMN02744040_02019"/>
<dbReference type="OrthoDB" id="9812790at2"/>
<evidence type="ECO:0000313" key="9">
    <source>
        <dbReference type="Proteomes" id="UP000242520"/>
    </source>
</evidence>
<dbReference type="Proteomes" id="UP000242520">
    <property type="component" value="Unassembled WGS sequence"/>
</dbReference>
<keyword evidence="9" id="KW-1185">Reference proteome</keyword>
<dbReference type="Gene3D" id="3.30.1390.20">
    <property type="entry name" value="Ribosomal protein L30, ferredoxin-like fold domain"/>
    <property type="match status" value="1"/>
</dbReference>
<dbReference type="GO" id="GO:0022625">
    <property type="term" value="C:cytosolic large ribosomal subunit"/>
    <property type="evidence" value="ECO:0007669"/>
    <property type="project" value="TreeGrafter"/>
</dbReference>
<comment type="similarity">
    <text evidence="1 5 6">Belongs to the universal ribosomal protein uL30 family.</text>
</comment>
<organism evidence="8 9">
    <name type="scientific">Tepidibacter thalassicus DSM 15285</name>
    <dbReference type="NCBI Taxonomy" id="1123350"/>
    <lineage>
        <taxon>Bacteria</taxon>
        <taxon>Bacillati</taxon>
        <taxon>Bacillota</taxon>
        <taxon>Clostridia</taxon>
        <taxon>Peptostreptococcales</taxon>
        <taxon>Peptostreptococcaceae</taxon>
        <taxon>Tepidibacter</taxon>
    </lineage>
</organism>
<evidence type="ECO:0000256" key="1">
    <source>
        <dbReference type="ARBA" id="ARBA00007594"/>
    </source>
</evidence>
<reference evidence="9" key="1">
    <citation type="submission" date="2016-11" db="EMBL/GenBank/DDBJ databases">
        <authorList>
            <person name="Varghese N."/>
            <person name="Submissions S."/>
        </authorList>
    </citation>
    <scope>NUCLEOTIDE SEQUENCE [LARGE SCALE GENOMIC DNA]</scope>
    <source>
        <strain evidence="9">DSM 15285</strain>
    </source>
</reference>
<dbReference type="InterPro" id="IPR016082">
    <property type="entry name" value="Ribosomal_uL30_ferredoxin-like"/>
</dbReference>
<dbReference type="GO" id="GO:0006412">
    <property type="term" value="P:translation"/>
    <property type="evidence" value="ECO:0007669"/>
    <property type="project" value="UniProtKB-UniRule"/>
</dbReference>
<evidence type="ECO:0000313" key="8">
    <source>
        <dbReference type="EMBL" id="SHH45351.1"/>
    </source>
</evidence>
<dbReference type="EMBL" id="FQXH01000027">
    <property type="protein sequence ID" value="SHH45351.1"/>
    <property type="molecule type" value="Genomic_DNA"/>
</dbReference>
<evidence type="ECO:0000256" key="5">
    <source>
        <dbReference type="HAMAP-Rule" id="MF_01371"/>
    </source>
</evidence>
<dbReference type="GO" id="GO:0003735">
    <property type="term" value="F:structural constituent of ribosome"/>
    <property type="evidence" value="ECO:0007669"/>
    <property type="project" value="InterPro"/>
</dbReference>
<evidence type="ECO:0000256" key="4">
    <source>
        <dbReference type="ARBA" id="ARBA00023274"/>
    </source>
</evidence>
<dbReference type="InterPro" id="IPR036919">
    <property type="entry name" value="Ribo_uL30_ferredoxin-like_sf"/>
</dbReference>
<dbReference type="SUPFAM" id="SSF55129">
    <property type="entry name" value="Ribosomal protein L30p/L7e"/>
    <property type="match status" value="1"/>
</dbReference>
<evidence type="ECO:0000256" key="3">
    <source>
        <dbReference type="ARBA" id="ARBA00022980"/>
    </source>
</evidence>